<dbReference type="RefSeq" id="WP_093663109.1">
    <property type="nucleotide sequence ID" value="NZ_FOET01000020.1"/>
</dbReference>
<dbReference type="PANTHER" id="PTHR37042">
    <property type="entry name" value="OUTER MEMBRANE PROTEIN RV1973"/>
    <property type="match status" value="1"/>
</dbReference>
<evidence type="ECO:0000313" key="3">
    <source>
        <dbReference type="EMBL" id="SEQ93138.1"/>
    </source>
</evidence>
<sequence length="176" mass="19702">MTARLSAARAALHSLTVRRGRLLLTVLTALAVLLTGLASYFGLQLYQRHQEDRRHRDVLAAARQMTVNFTSIDYRHYERDGENVLKGATGDFREQFAAQTEELTKLVAENKSVSKGHVLEAGVVRADERSARVLVVADSRVTNTAAPEGQVRNYRLQLDLVHEDGRWLTSDIEFVG</sequence>
<reference evidence="3 4" key="1">
    <citation type="submission" date="2016-10" db="EMBL/GenBank/DDBJ databases">
        <authorList>
            <person name="de Groot N.N."/>
        </authorList>
    </citation>
    <scope>NUCLEOTIDE SEQUENCE [LARGE SCALE GENOMIC DNA]</scope>
    <source>
        <strain evidence="3 4">CGMCC 4.3519</strain>
    </source>
</reference>
<dbReference type="Proteomes" id="UP000199055">
    <property type="component" value="Unassembled WGS sequence"/>
</dbReference>
<dbReference type="GO" id="GO:0016020">
    <property type="term" value="C:membrane"/>
    <property type="evidence" value="ECO:0007669"/>
    <property type="project" value="UniProtKB-SubCell"/>
</dbReference>
<dbReference type="STRING" id="403935.SAMN05216481_12077"/>
<protein>
    <submittedName>
        <fullName evidence="3">Mce-associated membrane protein</fullName>
    </submittedName>
</protein>
<dbReference type="AlphaFoldDB" id="A0A1H9K2C6"/>
<dbReference type="EMBL" id="FOET01000020">
    <property type="protein sequence ID" value="SEQ93138.1"/>
    <property type="molecule type" value="Genomic_DNA"/>
</dbReference>
<dbReference type="PANTHER" id="PTHR37042:SF4">
    <property type="entry name" value="OUTER MEMBRANE PROTEIN RV1973"/>
    <property type="match status" value="1"/>
</dbReference>
<evidence type="ECO:0000256" key="2">
    <source>
        <dbReference type="ARBA" id="ARBA00023136"/>
    </source>
</evidence>
<evidence type="ECO:0000313" key="4">
    <source>
        <dbReference type="Proteomes" id="UP000199055"/>
    </source>
</evidence>
<gene>
    <name evidence="3" type="ORF">SAMN05216481_12077</name>
</gene>
<organism evidence="3 4">
    <name type="scientific">Streptomyces radiopugnans</name>
    <dbReference type="NCBI Taxonomy" id="403935"/>
    <lineage>
        <taxon>Bacteria</taxon>
        <taxon>Bacillati</taxon>
        <taxon>Actinomycetota</taxon>
        <taxon>Actinomycetes</taxon>
        <taxon>Kitasatosporales</taxon>
        <taxon>Streptomycetaceae</taxon>
        <taxon>Streptomyces</taxon>
    </lineage>
</organism>
<comment type="subcellular location">
    <subcellularLocation>
        <location evidence="1">Membrane</location>
    </subcellularLocation>
</comment>
<keyword evidence="4" id="KW-1185">Reference proteome</keyword>
<proteinExistence type="predicted"/>
<evidence type="ECO:0000256" key="1">
    <source>
        <dbReference type="ARBA" id="ARBA00004370"/>
    </source>
</evidence>
<keyword evidence="2" id="KW-0472">Membrane</keyword>
<accession>A0A1H9K2C6</accession>
<name>A0A1H9K2C6_9ACTN</name>